<protein>
    <submittedName>
        <fullName evidence="6">Sodium Bile acid symporter family protein</fullName>
    </submittedName>
</protein>
<feature type="transmembrane region" description="Helical" evidence="5">
    <location>
        <begin position="312"/>
        <end position="330"/>
    </location>
</feature>
<comment type="subcellular location">
    <subcellularLocation>
        <location evidence="1">Membrane</location>
        <topology evidence="1">Multi-pass membrane protein</topology>
    </subcellularLocation>
</comment>
<feature type="transmembrane region" description="Helical" evidence="5">
    <location>
        <begin position="79"/>
        <end position="103"/>
    </location>
</feature>
<keyword evidence="3 5" id="KW-1133">Transmembrane helix</keyword>
<proteinExistence type="predicted"/>
<evidence type="ECO:0000256" key="4">
    <source>
        <dbReference type="ARBA" id="ARBA00023136"/>
    </source>
</evidence>
<keyword evidence="4 5" id="KW-0472">Membrane</keyword>
<dbReference type="InterPro" id="IPR002657">
    <property type="entry name" value="BilAc:Na_symport/Acr3"/>
</dbReference>
<name>A0A518E1W4_9BACT</name>
<evidence type="ECO:0000256" key="1">
    <source>
        <dbReference type="ARBA" id="ARBA00004141"/>
    </source>
</evidence>
<evidence type="ECO:0000256" key="5">
    <source>
        <dbReference type="SAM" id="Phobius"/>
    </source>
</evidence>
<feature type="transmembrane region" description="Helical" evidence="5">
    <location>
        <begin position="251"/>
        <end position="272"/>
    </location>
</feature>
<evidence type="ECO:0000313" key="7">
    <source>
        <dbReference type="Proteomes" id="UP000317648"/>
    </source>
</evidence>
<gene>
    <name evidence="6" type="ORF">Pla8534_59390</name>
</gene>
<evidence type="ECO:0000256" key="2">
    <source>
        <dbReference type="ARBA" id="ARBA00022692"/>
    </source>
</evidence>
<keyword evidence="7" id="KW-1185">Reference proteome</keyword>
<dbReference type="KEGG" id="lcre:Pla8534_59390"/>
<reference evidence="6 7" key="1">
    <citation type="submission" date="2019-02" db="EMBL/GenBank/DDBJ databases">
        <title>Deep-cultivation of Planctomycetes and their phenomic and genomic characterization uncovers novel biology.</title>
        <authorList>
            <person name="Wiegand S."/>
            <person name="Jogler M."/>
            <person name="Boedeker C."/>
            <person name="Pinto D."/>
            <person name="Vollmers J."/>
            <person name="Rivas-Marin E."/>
            <person name="Kohn T."/>
            <person name="Peeters S.H."/>
            <person name="Heuer A."/>
            <person name="Rast P."/>
            <person name="Oberbeckmann S."/>
            <person name="Bunk B."/>
            <person name="Jeske O."/>
            <person name="Meyerdierks A."/>
            <person name="Storesund J.E."/>
            <person name="Kallscheuer N."/>
            <person name="Luecker S."/>
            <person name="Lage O.M."/>
            <person name="Pohl T."/>
            <person name="Merkel B.J."/>
            <person name="Hornburger P."/>
            <person name="Mueller R.-W."/>
            <person name="Bruemmer F."/>
            <person name="Labrenz M."/>
            <person name="Spormann A.M."/>
            <person name="Op den Camp H."/>
            <person name="Overmann J."/>
            <person name="Amann R."/>
            <person name="Jetten M.S.M."/>
            <person name="Mascher T."/>
            <person name="Medema M.H."/>
            <person name="Devos D.P."/>
            <person name="Kaster A.-K."/>
            <person name="Ovreas L."/>
            <person name="Rohde M."/>
            <person name="Galperin M.Y."/>
            <person name="Jogler C."/>
        </authorList>
    </citation>
    <scope>NUCLEOTIDE SEQUENCE [LARGE SCALE GENOMIC DNA]</scope>
    <source>
        <strain evidence="6 7">Pla85_3_4</strain>
    </source>
</reference>
<feature type="transmembrane region" description="Helical" evidence="5">
    <location>
        <begin position="186"/>
        <end position="206"/>
    </location>
</feature>
<dbReference type="GO" id="GO:0016020">
    <property type="term" value="C:membrane"/>
    <property type="evidence" value="ECO:0007669"/>
    <property type="project" value="UniProtKB-SubCell"/>
</dbReference>
<dbReference type="RefSeq" id="WP_145057028.1">
    <property type="nucleotide sequence ID" value="NZ_CP036433.1"/>
</dbReference>
<evidence type="ECO:0000256" key="3">
    <source>
        <dbReference type="ARBA" id="ARBA00022989"/>
    </source>
</evidence>
<evidence type="ECO:0000313" key="6">
    <source>
        <dbReference type="EMBL" id="QDU98078.1"/>
    </source>
</evidence>
<dbReference type="EMBL" id="CP036433">
    <property type="protein sequence ID" value="QDU98078.1"/>
    <property type="molecule type" value="Genomic_DNA"/>
</dbReference>
<feature type="transmembrane region" description="Helical" evidence="5">
    <location>
        <begin position="145"/>
        <end position="166"/>
    </location>
</feature>
<feature type="transmembrane region" description="Helical" evidence="5">
    <location>
        <begin position="284"/>
        <end position="306"/>
    </location>
</feature>
<feature type="transmembrane region" description="Helical" evidence="5">
    <location>
        <begin position="115"/>
        <end position="133"/>
    </location>
</feature>
<feature type="transmembrane region" description="Helical" evidence="5">
    <location>
        <begin position="47"/>
        <end position="67"/>
    </location>
</feature>
<dbReference type="Pfam" id="PF01758">
    <property type="entry name" value="SBF"/>
    <property type="match status" value="1"/>
</dbReference>
<organism evidence="6 7">
    <name type="scientific">Lignipirellula cremea</name>
    <dbReference type="NCBI Taxonomy" id="2528010"/>
    <lineage>
        <taxon>Bacteria</taxon>
        <taxon>Pseudomonadati</taxon>
        <taxon>Planctomycetota</taxon>
        <taxon>Planctomycetia</taxon>
        <taxon>Pirellulales</taxon>
        <taxon>Pirellulaceae</taxon>
        <taxon>Lignipirellula</taxon>
    </lineage>
</organism>
<accession>A0A518E1W4</accession>
<dbReference type="Gene3D" id="1.20.1530.20">
    <property type="match status" value="1"/>
</dbReference>
<dbReference type="Proteomes" id="UP000317648">
    <property type="component" value="Chromosome"/>
</dbReference>
<keyword evidence="2 5" id="KW-0812">Transmembrane</keyword>
<feature type="transmembrane region" description="Helical" evidence="5">
    <location>
        <begin position="218"/>
        <end position="239"/>
    </location>
</feature>
<dbReference type="InterPro" id="IPR038770">
    <property type="entry name" value="Na+/solute_symporter_sf"/>
</dbReference>
<dbReference type="AlphaFoldDB" id="A0A518E1W4"/>
<sequence length="350" mass="36717">MNFLDYTAELVRRRFLWLLGSVYLLAWLAPDPGTALCQAAVPLGDGFQLRITQLLLAMLLFNAGLGMQGKQLQTLGSRPGVLLIACSAKLAFFFLLLGVYGLAMALTPWLAQDPWGPIALGLVIVSSMPAANSSPAWSQSAGGSIPLSWGIVVLTTLASPALAVLIYQVTHAGVASSSLLDTLGEFLWFLACVTVPSLCGLLASLAAGPQRIESLKPLIRLVNTFCLLALIYAFGATAASRLSGAGNGLGLGVSVAGALFLCLASFSWARIAGRLATENSEERVAIHFGVGMFNNSIALTLGASIVDNDVLIYAPIVLFAMMQHLIAGLVDRHSLTRSETPPPATEPPAA</sequence>